<feature type="transmembrane region" description="Helical" evidence="7">
    <location>
        <begin position="254"/>
        <end position="273"/>
    </location>
</feature>
<dbReference type="PATRIC" id="fig|145458.7.peg.325"/>
<evidence type="ECO:0000313" key="9">
    <source>
        <dbReference type="EMBL" id="KKM47246.1"/>
    </source>
</evidence>
<reference evidence="10 12" key="2">
    <citation type="submission" date="2018-02" db="EMBL/GenBank/DDBJ databases">
        <title>Bacteriophage NCPPB3778 and a type I-E CRISPR drive the evolution of the US Biological Select Agent, Rathayibacter toxicus.</title>
        <authorList>
            <person name="Davis E.W.II."/>
            <person name="Tabima J.F."/>
            <person name="Weisberg A.J."/>
            <person name="Lopes L.D."/>
            <person name="Wiseman M.S."/>
            <person name="Wiseman M.S."/>
            <person name="Pupko T."/>
            <person name="Belcher M.S."/>
            <person name="Sechler A.J."/>
            <person name="Tancos M.A."/>
            <person name="Schroeder B.K."/>
            <person name="Murray T.D."/>
            <person name="Luster D.G."/>
            <person name="Schneider W.L."/>
            <person name="Rogers E."/>
            <person name="Andreote F.D."/>
            <person name="Grunwald N.J."/>
            <person name="Putnam M.L."/>
            <person name="Chang J.H."/>
        </authorList>
    </citation>
    <scope>NUCLEOTIDE SEQUENCE [LARGE SCALE GENOMIC DNA]</scope>
    <source>
        <strain evidence="10 12">FH99</strain>
    </source>
</reference>
<feature type="transmembrane region" description="Helical" evidence="7">
    <location>
        <begin position="144"/>
        <end position="164"/>
    </location>
</feature>
<dbReference type="SUPFAM" id="SSF103473">
    <property type="entry name" value="MFS general substrate transporter"/>
    <property type="match status" value="1"/>
</dbReference>
<feature type="transmembrane region" description="Helical" evidence="7">
    <location>
        <begin position="350"/>
        <end position="368"/>
    </location>
</feature>
<dbReference type="PANTHER" id="PTHR23514">
    <property type="entry name" value="BYPASS OF STOP CODON PROTEIN 6"/>
    <property type="match status" value="1"/>
</dbReference>
<reference evidence="9 11" key="1">
    <citation type="submission" date="2015-04" db="EMBL/GenBank/DDBJ databases">
        <title>Draft genome sequence of Rathayibacter toxicus strain FH-142 (AKA 70134 or CS 32), a Western Australian isolate.</title>
        <authorList>
            <consortium name="Consortium for Microbial Forensics and Genomics (microFORGE)"/>
            <person name="Knight B.M."/>
            <person name="Roberts D.P."/>
            <person name="Lin D."/>
            <person name="Hari K."/>
            <person name="Fletcher J."/>
            <person name="Melcher U."/>
            <person name="Blagden T."/>
            <person name="Luster D.G."/>
            <person name="Sechler A.J."/>
            <person name="Schneider W.L."/>
            <person name="Winegar R.A."/>
        </authorList>
    </citation>
    <scope>NUCLEOTIDE SEQUENCE [LARGE SCALE GENOMIC DNA]</scope>
    <source>
        <strain evidence="9 11">FH142</strain>
    </source>
</reference>
<comment type="caution">
    <text evidence="9">The sequence shown here is derived from an EMBL/GenBank/DDBJ whole genome shotgun (WGS) entry which is preliminary data.</text>
</comment>
<evidence type="ECO:0000256" key="4">
    <source>
        <dbReference type="ARBA" id="ARBA00022692"/>
    </source>
</evidence>
<dbReference type="GeneID" id="93668091"/>
<dbReference type="Pfam" id="PF07690">
    <property type="entry name" value="MFS_1"/>
    <property type="match status" value="1"/>
</dbReference>
<feature type="transmembrane region" description="Helical" evidence="7">
    <location>
        <begin position="87"/>
        <end position="107"/>
    </location>
</feature>
<dbReference type="Gene3D" id="1.20.1250.20">
    <property type="entry name" value="MFS general substrate transporter like domains"/>
    <property type="match status" value="2"/>
</dbReference>
<feature type="transmembrane region" description="Helical" evidence="7">
    <location>
        <begin position="21"/>
        <end position="43"/>
    </location>
</feature>
<dbReference type="PROSITE" id="PS50850">
    <property type="entry name" value="MFS"/>
    <property type="match status" value="1"/>
</dbReference>
<dbReference type="OrthoDB" id="4350200at2"/>
<evidence type="ECO:0000256" key="3">
    <source>
        <dbReference type="ARBA" id="ARBA00022448"/>
    </source>
</evidence>
<evidence type="ECO:0000313" key="11">
    <source>
        <dbReference type="Proteomes" id="UP000052979"/>
    </source>
</evidence>
<dbReference type="InterPro" id="IPR036259">
    <property type="entry name" value="MFS_trans_sf"/>
</dbReference>
<feature type="transmembrane region" description="Helical" evidence="7">
    <location>
        <begin position="312"/>
        <end position="338"/>
    </location>
</feature>
<evidence type="ECO:0000256" key="5">
    <source>
        <dbReference type="ARBA" id="ARBA00022989"/>
    </source>
</evidence>
<evidence type="ECO:0000259" key="8">
    <source>
        <dbReference type="PROSITE" id="PS50850"/>
    </source>
</evidence>
<keyword evidence="5 7" id="KW-1133">Transmembrane helix</keyword>
<dbReference type="InterPro" id="IPR011701">
    <property type="entry name" value="MFS"/>
</dbReference>
<sequence>MGFPLSFEPVTEQKQWFRDQFTVTAYVILGFFMFSRSVLAPFITYRTAENQGITGILGAHVMISALGIIAAGLFWARIAGIASRKVVVFYASTLLAVGALGLGSTYIPLSFASAFLLGASGSVLNITLQSALSDEHGKNRRIALGEAAVVSSLFGAAAPFVIAACARVPVVGWRAGLIVPLVLLLCLVPLVRRTRIPEYPHLESQANSKRTRKSLPTIFWTWVLLLFLCSATEWAVIYWGAAFLHQALGVPVDLASVILGTFLGVEILGKALWSFFSHRFSTVRLMIVGIFIGLVGILCMMLSTHLSGAPVVAVVSLMIFGIGISGTSQLGTSAALALPKSLSTIAMSRISLSTGLSVVLFPFLIGLIAQTTGILDAFVVPLVTCSLALIVSILVKRQRPET</sequence>
<organism evidence="9 11">
    <name type="scientific">Rathayibacter toxicus</name>
    <dbReference type="NCBI Taxonomy" id="145458"/>
    <lineage>
        <taxon>Bacteria</taxon>
        <taxon>Bacillati</taxon>
        <taxon>Actinomycetota</taxon>
        <taxon>Actinomycetes</taxon>
        <taxon>Micrococcales</taxon>
        <taxon>Microbacteriaceae</taxon>
        <taxon>Rathayibacter</taxon>
    </lineage>
</organism>
<dbReference type="Proteomes" id="UP000052979">
    <property type="component" value="Unassembled WGS sequence"/>
</dbReference>
<gene>
    <name evidence="10" type="ORF">C5C51_01105</name>
    <name evidence="9" type="ORF">VT73_00695</name>
</gene>
<evidence type="ECO:0000256" key="2">
    <source>
        <dbReference type="ARBA" id="ARBA00008335"/>
    </source>
</evidence>
<feature type="transmembrane region" description="Helical" evidence="7">
    <location>
        <begin position="55"/>
        <end position="75"/>
    </location>
</feature>
<feature type="transmembrane region" description="Helical" evidence="7">
    <location>
        <begin position="285"/>
        <end position="306"/>
    </location>
</feature>
<feature type="transmembrane region" description="Helical" evidence="7">
    <location>
        <begin position="374"/>
        <end position="395"/>
    </location>
</feature>
<dbReference type="RefSeq" id="WP_027692239.1">
    <property type="nucleotide sequence ID" value="NZ_CP010848.1"/>
</dbReference>
<feature type="transmembrane region" description="Helical" evidence="7">
    <location>
        <begin position="170"/>
        <end position="191"/>
    </location>
</feature>
<keyword evidence="3" id="KW-0813">Transport</keyword>
<dbReference type="InterPro" id="IPR051788">
    <property type="entry name" value="MFS_Transporter"/>
</dbReference>
<dbReference type="KEGG" id="rtc:APU90_05130"/>
<feature type="domain" description="Major facilitator superfamily (MFS) profile" evidence="8">
    <location>
        <begin position="219"/>
        <end position="402"/>
    </location>
</feature>
<dbReference type="EMBL" id="LBFI01000002">
    <property type="protein sequence ID" value="KKM47246.1"/>
    <property type="molecule type" value="Genomic_DNA"/>
</dbReference>
<protein>
    <submittedName>
        <fullName evidence="10">MFS transporter</fullName>
    </submittedName>
</protein>
<dbReference type="Proteomes" id="UP000237966">
    <property type="component" value="Unassembled WGS sequence"/>
</dbReference>
<dbReference type="KEGG" id="rtx:TI83_01360"/>
<evidence type="ECO:0000313" key="10">
    <source>
        <dbReference type="EMBL" id="PPI16854.1"/>
    </source>
</evidence>
<accession>A0A0C5BCU4</accession>
<feature type="transmembrane region" description="Helical" evidence="7">
    <location>
        <begin position="113"/>
        <end position="132"/>
    </location>
</feature>
<feature type="transmembrane region" description="Helical" evidence="7">
    <location>
        <begin position="219"/>
        <end position="242"/>
    </location>
</feature>
<dbReference type="GO" id="GO:0022857">
    <property type="term" value="F:transmembrane transporter activity"/>
    <property type="evidence" value="ECO:0007669"/>
    <property type="project" value="InterPro"/>
</dbReference>
<evidence type="ECO:0000256" key="7">
    <source>
        <dbReference type="SAM" id="Phobius"/>
    </source>
</evidence>
<name>A0A0C5BCU4_9MICO</name>
<keyword evidence="6 7" id="KW-0472">Membrane</keyword>
<comment type="similarity">
    <text evidence="2">Belongs to the major facilitator superfamily.</text>
</comment>
<dbReference type="PANTHER" id="PTHR23514:SF3">
    <property type="entry name" value="BYPASS OF STOP CODON PROTEIN 6"/>
    <property type="match status" value="1"/>
</dbReference>
<proteinExistence type="inferred from homology"/>
<dbReference type="STRING" id="145458.APU90_05130"/>
<evidence type="ECO:0000256" key="6">
    <source>
        <dbReference type="ARBA" id="ARBA00023136"/>
    </source>
</evidence>
<dbReference type="EMBL" id="PSWU01000002">
    <property type="protein sequence ID" value="PPI16854.1"/>
    <property type="molecule type" value="Genomic_DNA"/>
</dbReference>
<keyword evidence="11" id="KW-1185">Reference proteome</keyword>
<dbReference type="GO" id="GO:0005886">
    <property type="term" value="C:plasma membrane"/>
    <property type="evidence" value="ECO:0007669"/>
    <property type="project" value="UniProtKB-SubCell"/>
</dbReference>
<dbReference type="AlphaFoldDB" id="A0A0C5BCU4"/>
<comment type="subcellular location">
    <subcellularLocation>
        <location evidence="1">Cell membrane</location>
        <topology evidence="1">Multi-pass membrane protein</topology>
    </subcellularLocation>
</comment>
<keyword evidence="4 7" id="KW-0812">Transmembrane</keyword>
<evidence type="ECO:0000256" key="1">
    <source>
        <dbReference type="ARBA" id="ARBA00004651"/>
    </source>
</evidence>
<evidence type="ECO:0000313" key="12">
    <source>
        <dbReference type="Proteomes" id="UP000237966"/>
    </source>
</evidence>
<dbReference type="InterPro" id="IPR020846">
    <property type="entry name" value="MFS_dom"/>
</dbReference>